<reference evidence="1" key="1">
    <citation type="submission" date="2021-01" db="EMBL/GenBank/DDBJ databases">
        <authorList>
            <person name="Corre E."/>
            <person name="Pelletier E."/>
            <person name="Niang G."/>
            <person name="Scheremetjew M."/>
            <person name="Finn R."/>
            <person name="Kale V."/>
            <person name="Holt S."/>
            <person name="Cochrane G."/>
            <person name="Meng A."/>
            <person name="Brown T."/>
            <person name="Cohen L."/>
        </authorList>
    </citation>
    <scope>NUCLEOTIDE SEQUENCE</scope>
    <source>
        <strain evidence="1">379</strain>
    </source>
</reference>
<dbReference type="EMBL" id="HBIR01056695">
    <property type="protein sequence ID" value="CAE0593963.1"/>
    <property type="molecule type" value="Transcribed_RNA"/>
</dbReference>
<protein>
    <recommendedName>
        <fullName evidence="2">Fucosyltransferase</fullName>
    </recommendedName>
</protein>
<name>A0A7S3TVN8_EMIHU</name>
<evidence type="ECO:0008006" key="2">
    <source>
        <dbReference type="Google" id="ProtNLM"/>
    </source>
</evidence>
<sequence length="509" mass="56631">MSDAAVRAYLAEHGAPSAASAAQQAALDACTVDQVPILQLLYMPCGAGMHGFACGVRWGVDEEFLPSPRRWLRQWGRPHAALCQRGFFAALAAVLTRAHWEQEWDAQPFRIAAVPPRTMGKMVHQLATANYYHFTLGPRQRPALRGSPAPGSRFRPLPQPGFRWNVLDFGGGGREEIDFERLSSMPGNVFSRPLAAGRRCAAVRAAWHCLWHRFPSQPLPHAPARGTAVAQAAEALYNASLAGEQPGGMMQYVAATSVFGAFTQPTQAVRDYLAEHLRAVCHVGGPYCGGGGGDAERTPVAAVHVRQGDSCDRKVDEPGPWNAMWRPDPKRPGKLTREGVGRRCYSWRVYRQQLQTLRAKYGVRTVLLATDDHTGEVVRALQGERDFNWVYLDYPRQQFRKRAWMEFRSDLDENAPFSLAAELELLSTADIFVGSMGSHTSRSVYMRMVSSSRTSQLPPFISVDGYGLCCDFTEECTREQVRGRARPVRECIYRFGAVTGGEQWMYHRG</sequence>
<dbReference type="AlphaFoldDB" id="A0A7S3TVN8"/>
<organism evidence="1">
    <name type="scientific">Emiliania huxleyi</name>
    <name type="common">Coccolithophore</name>
    <name type="synonym">Pontosphaera huxleyi</name>
    <dbReference type="NCBI Taxonomy" id="2903"/>
    <lineage>
        <taxon>Eukaryota</taxon>
        <taxon>Haptista</taxon>
        <taxon>Haptophyta</taxon>
        <taxon>Prymnesiophyceae</taxon>
        <taxon>Isochrysidales</taxon>
        <taxon>Noelaerhabdaceae</taxon>
        <taxon>Emiliania</taxon>
    </lineage>
</organism>
<dbReference type="Gene3D" id="3.40.50.11350">
    <property type="match status" value="1"/>
</dbReference>
<gene>
    <name evidence="1" type="ORF">EHUX00137_LOCUS44139</name>
</gene>
<proteinExistence type="predicted"/>
<accession>A0A7S3TVN8</accession>
<evidence type="ECO:0000313" key="1">
    <source>
        <dbReference type="EMBL" id="CAE0593963.1"/>
    </source>
</evidence>